<dbReference type="VEuPathDB" id="FungiDB:LEMA_P060470.1"/>
<evidence type="ECO:0000256" key="2">
    <source>
        <dbReference type="SAM" id="MobiDB-lite"/>
    </source>
</evidence>
<keyword evidence="4" id="KW-1185">Reference proteome</keyword>
<reference evidence="4" key="1">
    <citation type="journal article" date="2011" name="Nat. Commun.">
        <title>Effector diversification within compartments of the Leptosphaeria maculans genome affected by Repeat-Induced Point mutations.</title>
        <authorList>
            <person name="Rouxel T."/>
            <person name="Grandaubert J."/>
            <person name="Hane J.K."/>
            <person name="Hoede C."/>
            <person name="van de Wouw A.P."/>
            <person name="Couloux A."/>
            <person name="Dominguez V."/>
            <person name="Anthouard V."/>
            <person name="Bally P."/>
            <person name="Bourras S."/>
            <person name="Cozijnsen A.J."/>
            <person name="Ciuffetti L.M."/>
            <person name="Degrave A."/>
            <person name="Dilmaghani A."/>
            <person name="Duret L."/>
            <person name="Fudal I."/>
            <person name="Goodwin S.B."/>
            <person name="Gout L."/>
            <person name="Glaser N."/>
            <person name="Linglin J."/>
            <person name="Kema G.H.J."/>
            <person name="Lapalu N."/>
            <person name="Lawrence C.B."/>
            <person name="May K."/>
            <person name="Meyer M."/>
            <person name="Ollivier B."/>
            <person name="Poulain J."/>
            <person name="Schoch C.L."/>
            <person name="Simon A."/>
            <person name="Spatafora J.W."/>
            <person name="Stachowiak A."/>
            <person name="Turgeon B.G."/>
            <person name="Tyler B.M."/>
            <person name="Vincent D."/>
            <person name="Weissenbach J."/>
            <person name="Amselem J."/>
            <person name="Quesneville H."/>
            <person name="Oliver R.P."/>
            <person name="Wincker P."/>
            <person name="Balesdent M.-H."/>
            <person name="Howlett B.J."/>
        </authorList>
    </citation>
    <scope>NUCLEOTIDE SEQUENCE [LARGE SCALE GENOMIC DNA]</scope>
    <source>
        <strain evidence="4">JN3 / isolate v23.1.3 / race Av1-4-5-6-7-8</strain>
    </source>
</reference>
<dbReference type="OrthoDB" id="10522172at2759"/>
<organism evidence="4">
    <name type="scientific">Leptosphaeria maculans (strain JN3 / isolate v23.1.3 / race Av1-4-5-6-7-8)</name>
    <name type="common">Blackleg fungus</name>
    <name type="synonym">Phoma lingam</name>
    <dbReference type="NCBI Taxonomy" id="985895"/>
    <lineage>
        <taxon>Eukaryota</taxon>
        <taxon>Fungi</taxon>
        <taxon>Dikarya</taxon>
        <taxon>Ascomycota</taxon>
        <taxon>Pezizomycotina</taxon>
        <taxon>Dothideomycetes</taxon>
        <taxon>Pleosporomycetidae</taxon>
        <taxon>Pleosporales</taxon>
        <taxon>Pleosporineae</taxon>
        <taxon>Leptosphaeriaceae</taxon>
        <taxon>Plenodomus</taxon>
        <taxon>Plenodomus lingam/Leptosphaeria maculans species complex</taxon>
    </lineage>
</organism>
<protein>
    <submittedName>
        <fullName evidence="3">Predicted protein</fullName>
    </submittedName>
</protein>
<accession>E4ZIJ2</accession>
<evidence type="ECO:0000256" key="1">
    <source>
        <dbReference type="SAM" id="Coils"/>
    </source>
</evidence>
<feature type="compositionally biased region" description="Polar residues" evidence="2">
    <location>
        <begin position="1"/>
        <end position="26"/>
    </location>
</feature>
<dbReference type="AlphaFoldDB" id="E4ZIJ2"/>
<keyword evidence="1" id="KW-0175">Coiled coil</keyword>
<feature type="coiled-coil region" evidence="1">
    <location>
        <begin position="74"/>
        <end position="113"/>
    </location>
</feature>
<dbReference type="InParanoid" id="E4ZIJ2"/>
<feature type="region of interest" description="Disordered" evidence="2">
    <location>
        <begin position="1"/>
        <end position="39"/>
    </location>
</feature>
<evidence type="ECO:0000313" key="3">
    <source>
        <dbReference type="EMBL" id="CBX91013.1"/>
    </source>
</evidence>
<name>E4ZIJ2_LEPMJ</name>
<dbReference type="GeneID" id="13284761"/>
<evidence type="ECO:0000313" key="4">
    <source>
        <dbReference type="Proteomes" id="UP000002668"/>
    </source>
</evidence>
<sequence>MNEPNPSGSQGPTPSNQLYERSSTTSPDLPPGALPIAGPLDSTLLQELLEDIEGEPSDISKMFWMGPGYPQSHIDEAEEKMEQIYKECADMEAEMEKEKAEREERMRLQMEAQNARWVQEDSRANTDKVLESLMPVLSEDTSAKDEPVCDLQSVMALYAVYLELSREDGGYLGFEGFCIMFDIIWY</sequence>
<dbReference type="Proteomes" id="UP000002668">
    <property type="component" value="Genome"/>
</dbReference>
<dbReference type="HOGENOM" id="CLU_1454671_0_0_1"/>
<dbReference type="EMBL" id="FP929065">
    <property type="protein sequence ID" value="CBX91013.1"/>
    <property type="molecule type" value="Genomic_DNA"/>
</dbReference>
<proteinExistence type="predicted"/>
<gene>
    <name evidence="3" type="ORF">LEMA_P060470.1</name>
</gene>